<evidence type="ECO:0000256" key="6">
    <source>
        <dbReference type="ARBA" id="ARBA00022692"/>
    </source>
</evidence>
<evidence type="ECO:0000256" key="12">
    <source>
        <dbReference type="SAM" id="Phobius"/>
    </source>
</evidence>
<dbReference type="InterPro" id="IPR051085">
    <property type="entry name" value="MB_O-acyltransferase"/>
</dbReference>
<feature type="transmembrane region" description="Helical" evidence="12">
    <location>
        <begin position="367"/>
        <end position="388"/>
    </location>
</feature>
<evidence type="ECO:0000313" key="14">
    <source>
        <dbReference type="Proteomes" id="UP001604002"/>
    </source>
</evidence>
<evidence type="ECO:0000256" key="10">
    <source>
        <dbReference type="ARBA" id="ARBA00031030"/>
    </source>
</evidence>
<feature type="transmembrane region" description="Helical" evidence="12">
    <location>
        <begin position="303"/>
        <end position="323"/>
    </location>
</feature>
<evidence type="ECO:0000256" key="5">
    <source>
        <dbReference type="ARBA" id="ARBA00022475"/>
    </source>
</evidence>
<feature type="transmembrane region" description="Helical" evidence="12">
    <location>
        <begin position="34"/>
        <end position="64"/>
    </location>
</feature>
<feature type="transmembrane region" description="Helical" evidence="12">
    <location>
        <begin position="446"/>
        <end position="466"/>
    </location>
</feature>
<evidence type="ECO:0000256" key="3">
    <source>
        <dbReference type="ARBA" id="ARBA00010323"/>
    </source>
</evidence>
<keyword evidence="7" id="KW-0016">Alginate biosynthesis</keyword>
<keyword evidence="9 11" id="KW-0472">Membrane</keyword>
<feature type="transmembrane region" description="Helical" evidence="12">
    <location>
        <begin position="400"/>
        <end position="425"/>
    </location>
</feature>
<dbReference type="RefSeq" id="WP_393994029.1">
    <property type="nucleotide sequence ID" value="NZ_JBAFVH010000012.1"/>
</dbReference>
<dbReference type="Proteomes" id="UP001604002">
    <property type="component" value="Unassembled WGS sequence"/>
</dbReference>
<dbReference type="GO" id="GO:0016746">
    <property type="term" value="F:acyltransferase activity"/>
    <property type="evidence" value="ECO:0007669"/>
    <property type="project" value="UniProtKB-KW"/>
</dbReference>
<dbReference type="PIRSF" id="PIRSF016636">
    <property type="entry name" value="AlgI_DltB"/>
    <property type="match status" value="1"/>
</dbReference>
<sequence length="478" mass="53550">MSVPSFEFFLFALVAAGIYNLVPMGAARRLVLLVANFAFLATFATTGYDLIPYAAFLGIGYLFIRGCAPIQTAWAFWFTVGATILLFCWLKKYTFLPEASFLHVVYVQVGLSYVFFRVLHLVVDAHSDERLQKLSLVSYLNFTLNFTALVSGPIQRYEDYVDTTETRPRPLDMAVLGEVLERLVIGCFKVWAAAAIVAELQHALEFQVVEAPGLFTRIFCAAGLAALFPVFLFYNFSGYTDVVIAIARLFRIELPENFNKPFTAASFIDYWSRWHMSLSNWLKTYVYTPLFASIMRNVKNPKLLAYASAVSLFVTFFLIGAWHGRTSEFFFFGFLNGLGVAVNQIYRTILQDKIGRKPYAALSARPLYLFFGRGLTFTWVAFTLLWFWSDWAQLAEIARGIGFGGVAAAAIILILASCIALQALVSVDALLRGPKLDGRPLVLSRYARTVFVTLLVMGVVTVQSVMTSPAPDIVYKDF</sequence>
<name>A0ABW7A038_9HYPH</name>
<dbReference type="PANTHER" id="PTHR13285:SF18">
    <property type="entry name" value="PROTEIN-CYSTEINE N-PALMITOYLTRANSFERASE RASP"/>
    <property type="match status" value="1"/>
</dbReference>
<keyword evidence="11 13" id="KW-0808">Transferase</keyword>
<feature type="transmembrane region" description="Helical" evidence="12">
    <location>
        <begin position="6"/>
        <end position="22"/>
    </location>
</feature>
<keyword evidence="5 11" id="KW-1003">Cell membrane</keyword>
<evidence type="ECO:0000256" key="7">
    <source>
        <dbReference type="ARBA" id="ARBA00022841"/>
    </source>
</evidence>
<feature type="transmembrane region" description="Helical" evidence="12">
    <location>
        <begin position="329"/>
        <end position="346"/>
    </location>
</feature>
<dbReference type="Pfam" id="PF03062">
    <property type="entry name" value="MBOAT"/>
    <property type="match status" value="1"/>
</dbReference>
<organism evidence="13 14">
    <name type="scientific">Xanthobacter oligotrophicus</name>
    <dbReference type="NCBI Taxonomy" id="2607286"/>
    <lineage>
        <taxon>Bacteria</taxon>
        <taxon>Pseudomonadati</taxon>
        <taxon>Pseudomonadota</taxon>
        <taxon>Alphaproteobacteria</taxon>
        <taxon>Hyphomicrobiales</taxon>
        <taxon>Xanthobacteraceae</taxon>
        <taxon>Xanthobacter</taxon>
    </lineage>
</organism>
<comment type="subcellular location">
    <subcellularLocation>
        <location evidence="1">Cell membrane</location>
        <topology evidence="1">Multi-pass membrane protein</topology>
    </subcellularLocation>
</comment>
<keyword evidence="6 12" id="KW-0812">Transmembrane</keyword>
<feature type="transmembrane region" description="Helical" evidence="12">
    <location>
        <begin position="70"/>
        <end position="89"/>
    </location>
</feature>
<evidence type="ECO:0000256" key="11">
    <source>
        <dbReference type="PIRNR" id="PIRNR016636"/>
    </source>
</evidence>
<feature type="transmembrane region" description="Helical" evidence="12">
    <location>
        <begin position="101"/>
        <end position="123"/>
    </location>
</feature>
<proteinExistence type="inferred from homology"/>
<gene>
    <name evidence="13" type="ORF">V5F32_19525</name>
</gene>
<keyword evidence="14" id="KW-1185">Reference proteome</keyword>
<evidence type="ECO:0000256" key="1">
    <source>
        <dbReference type="ARBA" id="ARBA00004651"/>
    </source>
</evidence>
<comment type="caution">
    <text evidence="13">The sequence shown here is derived from an EMBL/GenBank/DDBJ whole genome shotgun (WGS) entry which is preliminary data.</text>
</comment>
<dbReference type="InterPro" id="IPR024194">
    <property type="entry name" value="Ac/AlaTfrase_AlgI/DltB"/>
</dbReference>
<evidence type="ECO:0000313" key="13">
    <source>
        <dbReference type="EMBL" id="MFG1374374.1"/>
    </source>
</evidence>
<dbReference type="PANTHER" id="PTHR13285">
    <property type="entry name" value="ACYLTRANSFERASE"/>
    <property type="match status" value="1"/>
</dbReference>
<evidence type="ECO:0000256" key="2">
    <source>
        <dbReference type="ARBA" id="ARBA00005182"/>
    </source>
</evidence>
<keyword evidence="11 13" id="KW-0012">Acyltransferase</keyword>
<dbReference type="EMBL" id="JBAFVH010000012">
    <property type="protein sequence ID" value="MFG1374374.1"/>
    <property type="molecule type" value="Genomic_DNA"/>
</dbReference>
<evidence type="ECO:0000256" key="8">
    <source>
        <dbReference type="ARBA" id="ARBA00022989"/>
    </source>
</evidence>
<feature type="transmembrane region" description="Helical" evidence="12">
    <location>
        <begin position="214"/>
        <end position="234"/>
    </location>
</feature>
<comment type="pathway">
    <text evidence="2">Glycan biosynthesis; alginate biosynthesis.</text>
</comment>
<reference evidence="13 14" key="1">
    <citation type="submission" date="2024-02" db="EMBL/GenBank/DDBJ databases">
        <title>Expansion and revision of Xanthobacter and proposal of Roseixanthobacter gen. nov.</title>
        <authorList>
            <person name="Soltysiak M.P.M."/>
            <person name="Jalihal A."/>
            <person name="Ory A."/>
            <person name="Chrisophersen C."/>
            <person name="Lee A.D."/>
            <person name="Boulton J."/>
            <person name="Springer M."/>
        </authorList>
    </citation>
    <scope>NUCLEOTIDE SEQUENCE [LARGE SCALE GENOMIC DNA]</scope>
    <source>
        <strain evidence="13 14">23A</strain>
    </source>
</reference>
<evidence type="ECO:0000256" key="9">
    <source>
        <dbReference type="ARBA" id="ARBA00023136"/>
    </source>
</evidence>
<accession>A0ABW7A038</accession>
<dbReference type="InterPro" id="IPR004299">
    <property type="entry name" value="MBOAT_fam"/>
</dbReference>
<keyword evidence="8 12" id="KW-1133">Transmembrane helix</keyword>
<protein>
    <recommendedName>
        <fullName evidence="4">Probable alginate O-acetylase AlgI</fullName>
    </recommendedName>
    <alternativeName>
        <fullName evidence="10">Alginate biosynthesis protein AlgI</fullName>
    </alternativeName>
</protein>
<comment type="similarity">
    <text evidence="3 11">Belongs to the membrane-bound acyltransferase family.</text>
</comment>
<evidence type="ECO:0000256" key="4">
    <source>
        <dbReference type="ARBA" id="ARBA00016084"/>
    </source>
</evidence>